<evidence type="ECO:0000313" key="3">
    <source>
        <dbReference type="Proteomes" id="UP001196413"/>
    </source>
</evidence>
<gene>
    <name evidence="2" type="ORF">KIN20_014714</name>
</gene>
<proteinExistence type="predicted"/>
<keyword evidence="3" id="KW-1185">Reference proteome</keyword>
<dbReference type="EMBL" id="JAHQIW010002952">
    <property type="protein sequence ID" value="KAJ1356870.1"/>
    <property type="molecule type" value="Genomic_DNA"/>
</dbReference>
<dbReference type="AlphaFoldDB" id="A0AAD5MF98"/>
<organism evidence="2 3">
    <name type="scientific">Parelaphostrongylus tenuis</name>
    <name type="common">Meningeal worm</name>
    <dbReference type="NCBI Taxonomy" id="148309"/>
    <lineage>
        <taxon>Eukaryota</taxon>
        <taxon>Metazoa</taxon>
        <taxon>Ecdysozoa</taxon>
        <taxon>Nematoda</taxon>
        <taxon>Chromadorea</taxon>
        <taxon>Rhabditida</taxon>
        <taxon>Rhabditina</taxon>
        <taxon>Rhabditomorpha</taxon>
        <taxon>Strongyloidea</taxon>
        <taxon>Metastrongylidae</taxon>
        <taxon>Parelaphostrongylus</taxon>
    </lineage>
</organism>
<evidence type="ECO:0000313" key="2">
    <source>
        <dbReference type="EMBL" id="KAJ1356870.1"/>
    </source>
</evidence>
<comment type="caution">
    <text evidence="2">The sequence shown here is derived from an EMBL/GenBank/DDBJ whole genome shotgun (WGS) entry which is preliminary data.</text>
</comment>
<feature type="region of interest" description="Disordered" evidence="1">
    <location>
        <begin position="46"/>
        <end position="69"/>
    </location>
</feature>
<dbReference type="Proteomes" id="UP001196413">
    <property type="component" value="Unassembled WGS sequence"/>
</dbReference>
<protein>
    <submittedName>
        <fullName evidence="2">Uncharacterized protein</fullName>
    </submittedName>
</protein>
<accession>A0AAD5MF98</accession>
<reference evidence="2" key="1">
    <citation type="submission" date="2021-06" db="EMBL/GenBank/DDBJ databases">
        <title>Parelaphostrongylus tenuis whole genome reference sequence.</title>
        <authorList>
            <person name="Garwood T.J."/>
            <person name="Larsen P.A."/>
            <person name="Fountain-Jones N.M."/>
            <person name="Garbe J.R."/>
            <person name="Macchietto M.G."/>
            <person name="Kania S.A."/>
            <person name="Gerhold R.W."/>
            <person name="Richards J.E."/>
            <person name="Wolf T.M."/>
        </authorList>
    </citation>
    <scope>NUCLEOTIDE SEQUENCE</scope>
    <source>
        <strain evidence="2">MNPRO001-30</strain>
        <tissue evidence="2">Meninges</tissue>
    </source>
</reference>
<sequence>MDLQVIMTVADYNWKEATHSRHKRDMTVVKMKNILESMVEIVRHKDEYQPKIPHGRTNQDEPKSSTLSQSIGATTQLTLKLKCVEPDGAFCIVVHGFASCSPVIVASCLEEILHRPSSDEKSAQLP</sequence>
<evidence type="ECO:0000256" key="1">
    <source>
        <dbReference type="SAM" id="MobiDB-lite"/>
    </source>
</evidence>
<name>A0AAD5MF98_PARTN</name>